<protein>
    <submittedName>
        <fullName evidence="2">Exonuclease domain-containing protein</fullName>
    </submittedName>
</protein>
<name>A0ABW0W8N9_STRNO</name>
<dbReference type="Pfam" id="PF00929">
    <property type="entry name" value="RNase_T"/>
    <property type="match status" value="1"/>
</dbReference>
<dbReference type="PANTHER" id="PTHR30231">
    <property type="entry name" value="DNA POLYMERASE III SUBUNIT EPSILON"/>
    <property type="match status" value="1"/>
</dbReference>
<evidence type="ECO:0000313" key="3">
    <source>
        <dbReference type="Proteomes" id="UP001596065"/>
    </source>
</evidence>
<keyword evidence="2" id="KW-0378">Hydrolase</keyword>
<dbReference type="PANTHER" id="PTHR30231:SF41">
    <property type="entry name" value="DNA POLYMERASE III SUBUNIT EPSILON"/>
    <property type="match status" value="1"/>
</dbReference>
<evidence type="ECO:0000259" key="1">
    <source>
        <dbReference type="SMART" id="SM00479"/>
    </source>
</evidence>
<keyword evidence="2" id="KW-0269">Exonuclease</keyword>
<dbReference type="RefSeq" id="WP_344347313.1">
    <property type="nucleotide sequence ID" value="NZ_BAAASM010000009.1"/>
</dbReference>
<gene>
    <name evidence="2" type="ORF">ACFP3J_03400</name>
</gene>
<proteinExistence type="predicted"/>
<dbReference type="EMBL" id="JBHSOE010000003">
    <property type="protein sequence ID" value="MFC5654540.1"/>
    <property type="molecule type" value="Genomic_DNA"/>
</dbReference>
<dbReference type="CDD" id="cd06127">
    <property type="entry name" value="DEDDh"/>
    <property type="match status" value="1"/>
</dbReference>
<dbReference type="InterPro" id="IPR013520">
    <property type="entry name" value="Ribonucl_H"/>
</dbReference>
<feature type="domain" description="Exonuclease" evidence="1">
    <location>
        <begin position="8"/>
        <end position="174"/>
    </location>
</feature>
<evidence type="ECO:0000313" key="2">
    <source>
        <dbReference type="EMBL" id="MFC5654540.1"/>
    </source>
</evidence>
<dbReference type="Proteomes" id="UP001596065">
    <property type="component" value="Unassembled WGS sequence"/>
</dbReference>
<dbReference type="InterPro" id="IPR012337">
    <property type="entry name" value="RNaseH-like_sf"/>
</dbReference>
<dbReference type="SUPFAM" id="SSF53098">
    <property type="entry name" value="Ribonuclease H-like"/>
    <property type="match status" value="1"/>
</dbReference>
<organism evidence="2 3">
    <name type="scientific">Streptomyces nogalater</name>
    <dbReference type="NCBI Taxonomy" id="38314"/>
    <lineage>
        <taxon>Bacteria</taxon>
        <taxon>Bacillati</taxon>
        <taxon>Actinomycetota</taxon>
        <taxon>Actinomycetes</taxon>
        <taxon>Kitasatosporales</taxon>
        <taxon>Streptomycetaceae</taxon>
        <taxon>Streptomyces</taxon>
    </lineage>
</organism>
<reference evidence="3" key="1">
    <citation type="journal article" date="2019" name="Int. J. Syst. Evol. Microbiol.">
        <title>The Global Catalogue of Microorganisms (GCM) 10K type strain sequencing project: providing services to taxonomists for standard genome sequencing and annotation.</title>
        <authorList>
            <consortium name="The Broad Institute Genomics Platform"/>
            <consortium name="The Broad Institute Genome Sequencing Center for Infectious Disease"/>
            <person name="Wu L."/>
            <person name="Ma J."/>
        </authorList>
    </citation>
    <scope>NUCLEOTIDE SEQUENCE [LARGE SCALE GENOMIC DNA]</scope>
    <source>
        <strain evidence="3">KCTC 5701</strain>
    </source>
</reference>
<keyword evidence="3" id="KW-1185">Reference proteome</keyword>
<keyword evidence="2" id="KW-0540">Nuclease</keyword>
<comment type="caution">
    <text evidence="2">The sequence shown here is derived from an EMBL/GenBank/DDBJ whole genome shotgun (WGS) entry which is preliminary data.</text>
</comment>
<dbReference type="GO" id="GO:0004527">
    <property type="term" value="F:exonuclease activity"/>
    <property type="evidence" value="ECO:0007669"/>
    <property type="project" value="UniProtKB-KW"/>
</dbReference>
<sequence>MNFATWPALLVVDVEGNGANPPDLVEVAALPVRDGRPDTNTAGWWLTRPNRPVTPFATRVHGLTNTALASMPAWTDVADQVRAVLGTKWMCAHNAHTDYRVLSAHLPGWEPAGVLDTLRLAKATFPGLGTYNLDTLIEHVRPDLHQAPGHRHRATFDAFATAQLLLAMASHYDTWDDLVAAAVPPGLPGAPEPERDPTLW</sequence>
<dbReference type="InterPro" id="IPR036397">
    <property type="entry name" value="RNaseH_sf"/>
</dbReference>
<dbReference type="Gene3D" id="3.30.420.10">
    <property type="entry name" value="Ribonuclease H-like superfamily/Ribonuclease H"/>
    <property type="match status" value="1"/>
</dbReference>
<accession>A0ABW0W8N9</accession>
<dbReference type="SMART" id="SM00479">
    <property type="entry name" value="EXOIII"/>
    <property type="match status" value="1"/>
</dbReference>